<feature type="domain" description="N-acetyltransferase" evidence="1">
    <location>
        <begin position="9"/>
        <end position="148"/>
    </location>
</feature>
<organism evidence="2 3">
    <name type="scientific">Kineosporia corallincola</name>
    <dbReference type="NCBI Taxonomy" id="2835133"/>
    <lineage>
        <taxon>Bacteria</taxon>
        <taxon>Bacillati</taxon>
        <taxon>Actinomycetota</taxon>
        <taxon>Actinomycetes</taxon>
        <taxon>Kineosporiales</taxon>
        <taxon>Kineosporiaceae</taxon>
        <taxon>Kineosporia</taxon>
    </lineage>
</organism>
<dbReference type="RefSeq" id="WP_214155463.1">
    <property type="nucleotide sequence ID" value="NZ_JAHBAY010000003.1"/>
</dbReference>
<comment type="caution">
    <text evidence="2">The sequence shown here is derived from an EMBL/GenBank/DDBJ whole genome shotgun (WGS) entry which is preliminary data.</text>
</comment>
<dbReference type="SUPFAM" id="SSF55729">
    <property type="entry name" value="Acyl-CoA N-acyltransferases (Nat)"/>
    <property type="match status" value="1"/>
</dbReference>
<gene>
    <name evidence="2" type="ORF">KIH74_09625</name>
</gene>
<reference evidence="2 3" key="1">
    <citation type="submission" date="2021-05" db="EMBL/GenBank/DDBJ databases">
        <title>Kineosporia and Streptomyces sp. nov. two new marine actinobacteria isolated from Coral.</title>
        <authorList>
            <person name="Buangrab K."/>
            <person name="Sutthacheep M."/>
            <person name="Yeemin T."/>
            <person name="Harunari E."/>
            <person name="Igarashi Y."/>
            <person name="Kanchanasin P."/>
            <person name="Tanasupawat S."/>
            <person name="Phongsopitanun W."/>
        </authorList>
    </citation>
    <scope>NUCLEOTIDE SEQUENCE [LARGE SCALE GENOMIC DNA]</scope>
    <source>
        <strain evidence="2 3">J2-2</strain>
    </source>
</reference>
<name>A0ABS5TE91_9ACTN</name>
<evidence type="ECO:0000313" key="2">
    <source>
        <dbReference type="EMBL" id="MBT0769178.1"/>
    </source>
</evidence>
<evidence type="ECO:0000313" key="3">
    <source>
        <dbReference type="Proteomes" id="UP001197247"/>
    </source>
</evidence>
<dbReference type="EMBL" id="JAHBAY010000003">
    <property type="protein sequence ID" value="MBT0769178.1"/>
    <property type="molecule type" value="Genomic_DNA"/>
</dbReference>
<dbReference type="EC" id="2.3.1.-" evidence="2"/>
<dbReference type="Gene3D" id="3.40.630.30">
    <property type="match status" value="1"/>
</dbReference>
<proteinExistence type="predicted"/>
<accession>A0ABS5TE91</accession>
<dbReference type="Pfam" id="PF13673">
    <property type="entry name" value="Acetyltransf_10"/>
    <property type="match status" value="1"/>
</dbReference>
<dbReference type="InterPro" id="IPR000182">
    <property type="entry name" value="GNAT_dom"/>
</dbReference>
<dbReference type="PROSITE" id="PS51186">
    <property type="entry name" value="GNAT"/>
    <property type="match status" value="1"/>
</dbReference>
<protein>
    <submittedName>
        <fullName evidence="2">GNAT family N-acetyltransferase</fullName>
        <ecNumber evidence="2">2.3.1.-</ecNumber>
    </submittedName>
</protein>
<dbReference type="InterPro" id="IPR016181">
    <property type="entry name" value="Acyl_CoA_acyltransferase"/>
</dbReference>
<dbReference type="GO" id="GO:0016746">
    <property type="term" value="F:acyltransferase activity"/>
    <property type="evidence" value="ECO:0007669"/>
    <property type="project" value="UniProtKB-KW"/>
</dbReference>
<dbReference type="Proteomes" id="UP001197247">
    <property type="component" value="Unassembled WGS sequence"/>
</dbReference>
<keyword evidence="2" id="KW-0808">Transferase</keyword>
<evidence type="ECO:0000259" key="1">
    <source>
        <dbReference type="PROSITE" id="PS51186"/>
    </source>
</evidence>
<keyword evidence="2" id="KW-0012">Acyltransferase</keyword>
<sequence>MTGDQLHRAPWGEIDPHTLYRLLKLRVDVFVVEQECPYPELDGRDLESGSEHLWFSDADGPTAYLRTLTDPDGALRIGRVCTRADARGRSLAGKLMTTLLAGTDDGRDVVLDAQAHLSGWYARFGFTADGPEYVEDGIPHVPMRRPAGQAVTAER</sequence>
<keyword evidence="3" id="KW-1185">Reference proteome</keyword>